<sequence>MVLRGGSLEELCKGLANMKGHRARVTRIELCGWDQIIEYRPEDLTVTVGAGMTLWALQQCLAKRGQWLPLDPAFPSRVTIGSLIAKNSCGPRRLGYGTAREWVLGMTVLLGNTQVVRLGGKVVKNVAGYDLHRLFVGSGGSLGVILEVTFKVLPLPESELFLRLESSSLEEVIGWIEVLLDRRPNFVVWDLYRWSVAGEESPYCMVVGFAGLREEVEWEWEHWNTLGLGGKPGKLDYEEAFWQAYPADSLCKLSVLPSRLSEVLPALDSASFLVRVGNGIVYHTAPRLARFQRPLEASLVDLLSRVKAAFDPDDVLPELPHESLTNLL</sequence>
<dbReference type="InterPro" id="IPR006094">
    <property type="entry name" value="Oxid_FAD_bind_N"/>
</dbReference>
<dbReference type="EMBL" id="CAJNOB010000002">
    <property type="protein sequence ID" value="CAF0691525.1"/>
    <property type="molecule type" value="Genomic_DNA"/>
</dbReference>
<keyword evidence="3" id="KW-1185">Reference proteome</keyword>
<proteinExistence type="predicted"/>
<evidence type="ECO:0000259" key="1">
    <source>
        <dbReference type="PROSITE" id="PS51387"/>
    </source>
</evidence>
<dbReference type="Proteomes" id="UP000663859">
    <property type="component" value="Unassembled WGS sequence"/>
</dbReference>
<accession>A0A8J2BHX7</accession>
<evidence type="ECO:0000313" key="3">
    <source>
        <dbReference type="Proteomes" id="UP000663859"/>
    </source>
</evidence>
<dbReference type="SUPFAM" id="SSF56176">
    <property type="entry name" value="FAD-binding/transporter-associated domain-like"/>
    <property type="match status" value="1"/>
</dbReference>
<reference evidence="2" key="1">
    <citation type="submission" date="2021-02" db="EMBL/GenBank/DDBJ databases">
        <authorList>
            <person name="Cremers G."/>
            <person name="Picone N."/>
        </authorList>
    </citation>
    <scope>NUCLEOTIDE SEQUENCE</scope>
    <source>
        <strain evidence="2">PQ17</strain>
    </source>
</reference>
<dbReference type="Gene3D" id="3.30.465.10">
    <property type="match status" value="1"/>
</dbReference>
<dbReference type="Pfam" id="PF01565">
    <property type="entry name" value="FAD_binding_4"/>
    <property type="match status" value="1"/>
</dbReference>
<dbReference type="InterPro" id="IPR036318">
    <property type="entry name" value="FAD-bd_PCMH-like_sf"/>
</dbReference>
<organism evidence="2 3">
    <name type="scientific">Candidatus Methylacidithermus pantelleriae</name>
    <dbReference type="NCBI Taxonomy" id="2744239"/>
    <lineage>
        <taxon>Bacteria</taxon>
        <taxon>Pseudomonadati</taxon>
        <taxon>Verrucomicrobiota</taxon>
        <taxon>Methylacidiphilae</taxon>
        <taxon>Methylacidiphilales</taxon>
        <taxon>Methylacidiphilaceae</taxon>
        <taxon>Candidatus Methylacidithermus</taxon>
    </lineage>
</organism>
<dbReference type="InterPro" id="IPR016169">
    <property type="entry name" value="FAD-bd_PCMH_sub2"/>
</dbReference>
<dbReference type="PANTHER" id="PTHR11748">
    <property type="entry name" value="D-LACTATE DEHYDROGENASE"/>
    <property type="match status" value="1"/>
</dbReference>
<gene>
    <name evidence="2" type="ORF">MPNT_100075</name>
</gene>
<dbReference type="PANTHER" id="PTHR11748:SF103">
    <property type="entry name" value="GLYCOLATE OXIDASE SUBUNIT GLCE"/>
    <property type="match status" value="1"/>
</dbReference>
<dbReference type="InterPro" id="IPR016166">
    <property type="entry name" value="FAD-bd_PCMH"/>
</dbReference>
<dbReference type="AlphaFoldDB" id="A0A8J2BHX7"/>
<protein>
    <submittedName>
        <fullName evidence="2">FAD-binding PCMH-type domain-containing protein</fullName>
    </submittedName>
</protein>
<feature type="domain" description="FAD-binding PCMH-type" evidence="1">
    <location>
        <begin position="1"/>
        <end position="155"/>
    </location>
</feature>
<dbReference type="GO" id="GO:0071949">
    <property type="term" value="F:FAD binding"/>
    <property type="evidence" value="ECO:0007669"/>
    <property type="project" value="InterPro"/>
</dbReference>
<name>A0A8J2BHX7_9BACT</name>
<evidence type="ECO:0000313" key="2">
    <source>
        <dbReference type="EMBL" id="CAF0691525.1"/>
    </source>
</evidence>
<comment type="caution">
    <text evidence="2">The sequence shown here is derived from an EMBL/GenBank/DDBJ whole genome shotgun (WGS) entry which is preliminary data.</text>
</comment>
<dbReference type="PROSITE" id="PS51387">
    <property type="entry name" value="FAD_PCMH"/>
    <property type="match status" value="1"/>
</dbReference>